<evidence type="ECO:0000256" key="1">
    <source>
        <dbReference type="ARBA" id="ARBA00011900"/>
    </source>
</evidence>
<dbReference type="PROSITE" id="PS00092">
    <property type="entry name" value="N6_MTASE"/>
    <property type="match status" value="1"/>
</dbReference>
<reference evidence="10" key="1">
    <citation type="journal article" date="2021" name="bioRxiv">
        <title>Unraveling nitrogen, sulfur and carbon metabolic pathways and microbial community transcriptional responses to substrate deprivation and toxicity stresses in a bioreactor mimicking anoxic brackish coastal sediment conditions.</title>
        <authorList>
            <person name="Martins P.D."/>
            <person name="Echeveste M.J."/>
            <person name="Arshad A."/>
            <person name="Kurth J."/>
            <person name="Ouboter H."/>
            <person name="Jetten M.S.M."/>
            <person name="Welte C.U."/>
        </authorList>
    </citation>
    <scope>NUCLEOTIDE SEQUENCE</scope>
    <source>
        <strain evidence="10">MAG_39</strain>
    </source>
</reference>
<feature type="region of interest" description="Disordered" evidence="8">
    <location>
        <begin position="1191"/>
        <end position="1271"/>
    </location>
</feature>
<keyword evidence="4" id="KW-0949">S-adenosyl-L-methionine</keyword>
<evidence type="ECO:0000259" key="9">
    <source>
        <dbReference type="PROSITE" id="PS51459"/>
    </source>
</evidence>
<comment type="caution">
    <text evidence="10">The sequence shown here is derived from an EMBL/GenBank/DDBJ whole genome shotgun (WGS) entry which is preliminary data.</text>
</comment>
<evidence type="ECO:0000256" key="5">
    <source>
        <dbReference type="ARBA" id="ARBA00022747"/>
    </source>
</evidence>
<dbReference type="Pfam" id="PF07669">
    <property type="entry name" value="Eco57I"/>
    <property type="match status" value="1"/>
</dbReference>
<dbReference type="EMBL" id="JAIOIV010000108">
    <property type="protein sequence ID" value="MBZ0157216.1"/>
    <property type="molecule type" value="Genomic_DNA"/>
</dbReference>
<dbReference type="Pfam" id="PF12950">
    <property type="entry name" value="TaqI_C"/>
    <property type="match status" value="1"/>
</dbReference>
<dbReference type="Gene3D" id="3.40.50.150">
    <property type="entry name" value="Vaccinia Virus protein VP39"/>
    <property type="match status" value="1"/>
</dbReference>
<keyword evidence="5" id="KW-0680">Restriction system</keyword>
<dbReference type="InterPro" id="IPR003812">
    <property type="entry name" value="Fido"/>
</dbReference>
<sequence length="1466" mass="167432">MTEQINLFVWNNQTLFSNNYLENRLPSSALWKARKEQAAAAFEGIKKAYDSIKVLHLGPGEEAGLEDKFIRPVLKALGYEWDVQPTTERGAKKKRPDYALFKDWDSYETARKDKFDSARFFSQALTILEAKYWGRRLNDSDSKDRLDRRDPTAQTVKYLDDVYHATAGRIQWAVLTNGKQWRLFYYRASSRSGNFFEIGLEELILRNDRDMFLYFYLFFAKDAFVPDTVTGKNWLEQHLQETEEYASRVSDKLKNLIFDHIFEGLAAGFIEYRSRELGITEETVESLKEVFSGCLTLLYRLLFLLYAESRGLLPVNDIDRYYKKSLKKIKEDVSDELRISGLDGMCHNAYDYWSRLESLFRIIDKGDRALNVPIYNGGLFETTSNDCLSRHKISDPYIAEATELLTVDQDAEHTPGMTPFIDYSSLNVRHLGDIYEGLLEFHVRIASDEMVEVREKGKSLWKRRSVVKEGTKTYRTKKRGEVYIENSRHERKASGSYYTPHYIVEYIVANAVGPVLAERLGRAENLLDELDTLYAKQRKQLNKPKEWKHWEHPGEPKGKHIDDIVHKENQVFETLFDIKVLDPAMGSGHFLVHTVDFISDKIITFLADYPDNPVVRKIDELRNDILSNIKEQRVTIDESKLTEVNLIMRMVMKRCIYGVDLNEMAVELAKLTLWLDSFTLGAPLSFLDHHLKCGNSLIGSSIEELEKALSGHLFGINLEPLKRALRDMIFVSELPDATVAQVKESYKKYGEANKGLYGYKILLDMLIVEHFGIPDARKFLISDFDKIDLNRLHASLAGLPEPDIKVIQQVEMLAGEKRFFHWEIEFPEVFYERTPSGQKVVKQGNPGFDCVIGNPPYGLLGKESFFESNYSFVSPNWDMYVAFIEKGVLLLKNKSFISYIVPVSWQTGVMFEKMRGILISQTSIIKIINLPFNVFEDAYIDTGIFVFKKAVDNLNEVLVYEYPRKIRINSLDDIIYQTILQSCWTNDKKQIVLDRQALALMPKLFKYAVKLEDIAVSTRGVLASEEFISADGKTGCYPFFDGEMFRYEISPSDKFIYYSDDVPEKPSDINFFKGDRVFVRRLINRQDRLMSTCVKDFFVSKKDIYILKLAEDDYSPYYLCALLNSRLLSFSYLSSATISKKDDFRQATLEGIRQLPIPRISFITPNTERKKRVSEATALYQGEIATVASNSGKWQNKNEDKGYDKDSDKKSSAKPGSLAEEARGYGLPEEGVSGKGAGLGGEVHGVREGAGEYESSEGAPGEGQESTRPIDSTRYFETAQGAKSYSEVSETLAVSVAKTIQSILNKSPEEIAVTPEWLCSIHKDIAGRLFPDWAGRLRDVNVQVGAHTPPPYYEVPVHLRLYCEDLSARLSSVNAGDIEAVAELLAFADWRFQWIHPFKDFNGRVGRILLSALLFKLKLPPAETAAVEPKEREQYLAALRSADGGDVSLLKDIWIERLLAASQGEK</sequence>
<dbReference type="GO" id="GO:0009007">
    <property type="term" value="F:site-specific DNA-methyltransferase (adenine-specific) activity"/>
    <property type="evidence" value="ECO:0007669"/>
    <property type="project" value="UniProtKB-EC"/>
</dbReference>
<keyword evidence="2" id="KW-0489">Methyltransferase</keyword>
<organism evidence="10 11">
    <name type="scientific">Candidatus Nitrobium versatile</name>
    <dbReference type="NCBI Taxonomy" id="2884831"/>
    <lineage>
        <taxon>Bacteria</taxon>
        <taxon>Pseudomonadati</taxon>
        <taxon>Nitrospirota</taxon>
        <taxon>Nitrospiria</taxon>
        <taxon>Nitrospirales</taxon>
        <taxon>Nitrospiraceae</taxon>
        <taxon>Candidatus Nitrobium</taxon>
    </lineage>
</organism>
<dbReference type="PROSITE" id="PS51459">
    <property type="entry name" value="FIDO"/>
    <property type="match status" value="1"/>
</dbReference>
<dbReference type="GO" id="GO:0032259">
    <property type="term" value="P:methylation"/>
    <property type="evidence" value="ECO:0007669"/>
    <property type="project" value="UniProtKB-KW"/>
</dbReference>
<dbReference type="Pfam" id="PF02661">
    <property type="entry name" value="Fic"/>
    <property type="match status" value="1"/>
</dbReference>
<evidence type="ECO:0000256" key="3">
    <source>
        <dbReference type="ARBA" id="ARBA00022679"/>
    </source>
</evidence>
<evidence type="ECO:0000256" key="2">
    <source>
        <dbReference type="ARBA" id="ARBA00022603"/>
    </source>
</evidence>
<feature type="compositionally biased region" description="Low complexity" evidence="8">
    <location>
        <begin position="1252"/>
        <end position="1263"/>
    </location>
</feature>
<dbReference type="InterPro" id="IPR036597">
    <property type="entry name" value="Fido-like_dom_sf"/>
</dbReference>
<evidence type="ECO:0000256" key="8">
    <source>
        <dbReference type="SAM" id="MobiDB-lite"/>
    </source>
</evidence>
<protein>
    <recommendedName>
        <fullName evidence="1">site-specific DNA-methyltransferase (adenine-specific)</fullName>
        <ecNumber evidence="1">2.1.1.72</ecNumber>
    </recommendedName>
</protein>
<name>A0A953LXQ5_9BACT</name>
<proteinExistence type="predicted"/>
<accession>A0A953LXQ5</accession>
<dbReference type="Gene3D" id="1.10.3290.10">
    <property type="entry name" value="Fido-like domain"/>
    <property type="match status" value="1"/>
</dbReference>
<dbReference type="InterPro" id="IPR025931">
    <property type="entry name" value="TaqI_C"/>
</dbReference>
<feature type="compositionally biased region" description="Gly residues" evidence="8">
    <location>
        <begin position="1233"/>
        <end position="1243"/>
    </location>
</feature>
<dbReference type="EC" id="2.1.1.72" evidence="1"/>
<comment type="catalytic activity">
    <reaction evidence="7">
        <text>a 2'-deoxyadenosine in DNA + S-adenosyl-L-methionine = an N(6)-methyl-2'-deoxyadenosine in DNA + S-adenosyl-L-homocysteine + H(+)</text>
        <dbReference type="Rhea" id="RHEA:15197"/>
        <dbReference type="Rhea" id="RHEA-COMP:12418"/>
        <dbReference type="Rhea" id="RHEA-COMP:12419"/>
        <dbReference type="ChEBI" id="CHEBI:15378"/>
        <dbReference type="ChEBI" id="CHEBI:57856"/>
        <dbReference type="ChEBI" id="CHEBI:59789"/>
        <dbReference type="ChEBI" id="CHEBI:90615"/>
        <dbReference type="ChEBI" id="CHEBI:90616"/>
        <dbReference type="EC" id="2.1.1.72"/>
    </reaction>
</comment>
<dbReference type="SUPFAM" id="SSF140931">
    <property type="entry name" value="Fic-like"/>
    <property type="match status" value="1"/>
</dbReference>
<dbReference type="PRINTS" id="PR00507">
    <property type="entry name" value="N12N6MTFRASE"/>
</dbReference>
<dbReference type="SUPFAM" id="SSF53335">
    <property type="entry name" value="S-adenosyl-L-methionine-dependent methyltransferases"/>
    <property type="match status" value="1"/>
</dbReference>
<dbReference type="Proteomes" id="UP000705867">
    <property type="component" value="Unassembled WGS sequence"/>
</dbReference>
<evidence type="ECO:0000313" key="10">
    <source>
        <dbReference type="EMBL" id="MBZ0157216.1"/>
    </source>
</evidence>
<keyword evidence="3" id="KW-0808">Transferase</keyword>
<dbReference type="InterPro" id="IPR002052">
    <property type="entry name" value="DNA_methylase_N6_adenine_CS"/>
</dbReference>
<dbReference type="InterPro" id="IPR011639">
    <property type="entry name" value="MethylTrfase_TaqI-like_dom"/>
</dbReference>
<dbReference type="PANTHER" id="PTHR33841">
    <property type="entry name" value="DNA METHYLTRANSFERASE YEEA-RELATED"/>
    <property type="match status" value="1"/>
</dbReference>
<reference evidence="10" key="2">
    <citation type="submission" date="2021-08" db="EMBL/GenBank/DDBJ databases">
        <authorList>
            <person name="Dalcin Martins P."/>
        </authorList>
    </citation>
    <scope>NUCLEOTIDE SEQUENCE</scope>
    <source>
        <strain evidence="10">MAG_39</strain>
    </source>
</reference>
<dbReference type="GO" id="GO:0003677">
    <property type="term" value="F:DNA binding"/>
    <property type="evidence" value="ECO:0007669"/>
    <property type="project" value="UniProtKB-KW"/>
</dbReference>
<dbReference type="PANTHER" id="PTHR33841:SF1">
    <property type="entry name" value="DNA METHYLTRANSFERASE A"/>
    <property type="match status" value="1"/>
</dbReference>
<gene>
    <name evidence="10" type="ORF">K8I29_13525</name>
</gene>
<evidence type="ECO:0000256" key="7">
    <source>
        <dbReference type="ARBA" id="ARBA00047942"/>
    </source>
</evidence>
<evidence type="ECO:0000313" key="11">
    <source>
        <dbReference type="Proteomes" id="UP000705867"/>
    </source>
</evidence>
<feature type="domain" description="Fido" evidence="9">
    <location>
        <begin position="1313"/>
        <end position="1460"/>
    </location>
</feature>
<dbReference type="InterPro" id="IPR029063">
    <property type="entry name" value="SAM-dependent_MTases_sf"/>
</dbReference>
<keyword evidence="6" id="KW-0238">DNA-binding</keyword>
<dbReference type="InterPro" id="IPR050953">
    <property type="entry name" value="N4_N6_ade-DNA_methylase"/>
</dbReference>
<dbReference type="GO" id="GO:0009307">
    <property type="term" value="P:DNA restriction-modification system"/>
    <property type="evidence" value="ECO:0007669"/>
    <property type="project" value="UniProtKB-KW"/>
</dbReference>
<evidence type="ECO:0000256" key="6">
    <source>
        <dbReference type="ARBA" id="ARBA00023125"/>
    </source>
</evidence>
<evidence type="ECO:0000256" key="4">
    <source>
        <dbReference type="ARBA" id="ARBA00022691"/>
    </source>
</evidence>
<feature type="compositionally biased region" description="Basic and acidic residues" evidence="8">
    <location>
        <begin position="1196"/>
        <end position="1211"/>
    </location>
</feature>